<accession>A0A563VRY0</accession>
<evidence type="ECO:0000313" key="1">
    <source>
        <dbReference type="EMBL" id="VEP14142.1"/>
    </source>
</evidence>
<keyword evidence="2" id="KW-1185">Reference proteome</keyword>
<gene>
    <name evidence="1" type="ORF">H1P_2440002</name>
</gene>
<name>A0A563VRY0_9CYAN</name>
<evidence type="ECO:0000313" key="2">
    <source>
        <dbReference type="Proteomes" id="UP000320055"/>
    </source>
</evidence>
<dbReference type="RefSeq" id="WP_144872484.1">
    <property type="nucleotide sequence ID" value="NZ_LR213987.1"/>
</dbReference>
<protein>
    <submittedName>
        <fullName evidence="1">Uncharacterized protein</fullName>
    </submittedName>
</protein>
<dbReference type="Proteomes" id="UP000320055">
    <property type="component" value="Unassembled WGS sequence"/>
</dbReference>
<dbReference type="EMBL" id="CAACVJ010000162">
    <property type="protein sequence ID" value="VEP14142.1"/>
    <property type="molecule type" value="Genomic_DNA"/>
</dbReference>
<dbReference type="AlphaFoldDB" id="A0A563VRY0"/>
<dbReference type="OrthoDB" id="431395at2"/>
<proteinExistence type="predicted"/>
<sequence>MINLYLSLEQKNRERQEWERVNQQTNLDTDLYSVGWFDGLMNSEPTQLEEQSYWSGYSLGQREYWAKKLGVEIPTEF</sequence>
<reference evidence="1 2" key="1">
    <citation type="submission" date="2019-01" db="EMBL/GenBank/DDBJ databases">
        <authorList>
            <person name="Brito A."/>
        </authorList>
    </citation>
    <scope>NUCLEOTIDE SEQUENCE [LARGE SCALE GENOMIC DNA]</scope>
    <source>
        <strain evidence="1">1</strain>
    </source>
</reference>
<organism evidence="1 2">
    <name type="scientific">Hyella patelloides LEGE 07179</name>
    <dbReference type="NCBI Taxonomy" id="945734"/>
    <lineage>
        <taxon>Bacteria</taxon>
        <taxon>Bacillati</taxon>
        <taxon>Cyanobacteriota</taxon>
        <taxon>Cyanophyceae</taxon>
        <taxon>Pleurocapsales</taxon>
        <taxon>Hyellaceae</taxon>
        <taxon>Hyella</taxon>
    </lineage>
</organism>